<proteinExistence type="predicted"/>
<dbReference type="PROSITE" id="PS50011">
    <property type="entry name" value="PROTEIN_KINASE_DOM"/>
    <property type="match status" value="1"/>
</dbReference>
<keyword evidence="1" id="KW-0547">Nucleotide-binding</keyword>
<organism evidence="4 5">
    <name type="scientific">Marasmius crinis-equi</name>
    <dbReference type="NCBI Taxonomy" id="585013"/>
    <lineage>
        <taxon>Eukaryota</taxon>
        <taxon>Fungi</taxon>
        <taxon>Dikarya</taxon>
        <taxon>Basidiomycota</taxon>
        <taxon>Agaricomycotina</taxon>
        <taxon>Agaricomycetes</taxon>
        <taxon>Agaricomycetidae</taxon>
        <taxon>Agaricales</taxon>
        <taxon>Marasmiineae</taxon>
        <taxon>Marasmiaceae</taxon>
        <taxon>Marasmius</taxon>
    </lineage>
</organism>
<dbReference type="Proteomes" id="UP001465976">
    <property type="component" value="Unassembled WGS sequence"/>
</dbReference>
<dbReference type="InterPro" id="IPR008271">
    <property type="entry name" value="Ser/Thr_kinase_AS"/>
</dbReference>
<evidence type="ECO:0000256" key="2">
    <source>
        <dbReference type="ARBA" id="ARBA00022840"/>
    </source>
</evidence>
<evidence type="ECO:0000256" key="1">
    <source>
        <dbReference type="ARBA" id="ARBA00022741"/>
    </source>
</evidence>
<evidence type="ECO:0000313" key="5">
    <source>
        <dbReference type="Proteomes" id="UP001465976"/>
    </source>
</evidence>
<dbReference type="PANTHER" id="PTHR44329:SF298">
    <property type="entry name" value="MIXED LINEAGE KINASE DOMAIN-LIKE PROTEIN"/>
    <property type="match status" value="1"/>
</dbReference>
<dbReference type="PANTHER" id="PTHR44329">
    <property type="entry name" value="SERINE/THREONINE-PROTEIN KINASE TNNI3K-RELATED"/>
    <property type="match status" value="1"/>
</dbReference>
<name>A0ABR3F6Q5_9AGAR</name>
<dbReference type="SMART" id="SM00220">
    <property type="entry name" value="S_TKc"/>
    <property type="match status" value="1"/>
</dbReference>
<dbReference type="SUPFAM" id="SSF56112">
    <property type="entry name" value="Protein kinase-like (PK-like)"/>
    <property type="match status" value="1"/>
</dbReference>
<keyword evidence="5" id="KW-1185">Reference proteome</keyword>
<dbReference type="PROSITE" id="PS00108">
    <property type="entry name" value="PROTEIN_KINASE_ST"/>
    <property type="match status" value="1"/>
</dbReference>
<gene>
    <name evidence="4" type="ORF">V5O48_011031</name>
</gene>
<evidence type="ECO:0000259" key="3">
    <source>
        <dbReference type="PROSITE" id="PS50011"/>
    </source>
</evidence>
<reference evidence="4 5" key="1">
    <citation type="submission" date="2024-02" db="EMBL/GenBank/DDBJ databases">
        <title>A draft genome for the cacao thread blight pathogen Marasmius crinis-equi.</title>
        <authorList>
            <person name="Cohen S.P."/>
            <person name="Baruah I.K."/>
            <person name="Amoako-Attah I."/>
            <person name="Bukari Y."/>
            <person name="Meinhardt L.W."/>
            <person name="Bailey B.A."/>
        </authorList>
    </citation>
    <scope>NUCLEOTIDE SEQUENCE [LARGE SCALE GENOMIC DNA]</scope>
    <source>
        <strain evidence="4 5">GH-76</strain>
    </source>
</reference>
<comment type="caution">
    <text evidence="4">The sequence shown here is derived from an EMBL/GenBank/DDBJ whole genome shotgun (WGS) entry which is preliminary data.</text>
</comment>
<evidence type="ECO:0000313" key="4">
    <source>
        <dbReference type="EMBL" id="KAL0570930.1"/>
    </source>
</evidence>
<dbReference type="EMBL" id="JBAHYK010000852">
    <property type="protein sequence ID" value="KAL0570930.1"/>
    <property type="molecule type" value="Genomic_DNA"/>
</dbReference>
<accession>A0ABR3F6Q5</accession>
<dbReference type="Gene3D" id="1.10.510.10">
    <property type="entry name" value="Transferase(Phosphotransferase) domain 1"/>
    <property type="match status" value="1"/>
</dbReference>
<dbReference type="InterPro" id="IPR051681">
    <property type="entry name" value="Ser/Thr_Kinases-Pseudokinases"/>
</dbReference>
<feature type="domain" description="Protein kinase" evidence="3">
    <location>
        <begin position="78"/>
        <end position="373"/>
    </location>
</feature>
<dbReference type="Pfam" id="PF00069">
    <property type="entry name" value="Pkinase"/>
    <property type="match status" value="1"/>
</dbReference>
<dbReference type="InterPro" id="IPR000719">
    <property type="entry name" value="Prot_kinase_dom"/>
</dbReference>
<dbReference type="InterPro" id="IPR011009">
    <property type="entry name" value="Kinase-like_dom_sf"/>
</dbReference>
<protein>
    <recommendedName>
        <fullName evidence="3">Protein kinase domain-containing protein</fullName>
    </recommendedName>
</protein>
<keyword evidence="2" id="KW-0067">ATP-binding</keyword>
<sequence length="501" mass="56478">MEDLLQHLVVHRHTIDKAMAVVCQETAPLVMGMIQLHLDGEESNDDPLLRKTCFQCLSYLNNHYGSIPASIHLADVVKEGAHPLTSGGYAVRKDANFYSINTGSSWRPFKDIWKGRVADKQMVCLKVLRVYTGSYDERKLRRQLGDEVLIWRQLRHPNIHQFLGITAELFRPSYCIVSPWMSNGDLMHYTRERQVSLEDKVKMMQEISIAIRYLHEHHPPIIHGDIKGINILVSDDGHCLLNDFGLATIEGDLSQGHTDPAVIRGSVPWLAPELMSPDPVDIQNQTARDIYALGCTIFELLTGNAPFSEKKREPQIIVAVLHGFRPERPASTICPDPLWAIIEGCWEEDARKRLGASEVVCRLGQMRSRHEVLVSSRRTKRITTFAITHFDNSSSAPTPEQVAHLSSPGHTLHIEHPVGSPSEPMGIMTVPPARPKSPTPPAIRRSVEGLFTIGPGGQTIESLLAEGLDWFLDEEENELSQWCDSLFLRHAWYQFQDRVGR</sequence>